<gene>
    <name evidence="3" type="ORF">ACFPQB_11555</name>
</gene>
<dbReference type="InterPro" id="IPR028087">
    <property type="entry name" value="Tad_N"/>
</dbReference>
<dbReference type="Pfam" id="PF13400">
    <property type="entry name" value="Tad"/>
    <property type="match status" value="1"/>
</dbReference>
<comment type="caution">
    <text evidence="3">The sequence shown here is derived from an EMBL/GenBank/DDBJ whole genome shotgun (WGS) entry which is preliminary data.</text>
</comment>
<evidence type="ECO:0000313" key="3">
    <source>
        <dbReference type="EMBL" id="MFC5729554.1"/>
    </source>
</evidence>
<protein>
    <submittedName>
        <fullName evidence="3">Pilus assembly protein TadG-related protein</fullName>
    </submittedName>
</protein>
<keyword evidence="1" id="KW-1133">Transmembrane helix</keyword>
<sequence>MRSRPQRGSTTPLIVGFTAVVLLLVAVVIDASVAYLERQRLDALADGAALYGADFGAQGSEAYDGGLATGALEISRAEAERAVRSYLRQVGAHADHPGLHASVRVRGDRVIVEIAAPVDLPLTVPGAPTSPTIRSVGSAVVDPETE</sequence>
<keyword evidence="1" id="KW-0812">Transmembrane</keyword>
<feature type="domain" description="Putative Flp pilus-assembly TadG-like N-terminal" evidence="2">
    <location>
        <begin position="8"/>
        <end position="53"/>
    </location>
</feature>
<reference evidence="4" key="1">
    <citation type="journal article" date="2019" name="Int. J. Syst. Evol. Microbiol.">
        <title>The Global Catalogue of Microorganisms (GCM) 10K type strain sequencing project: providing services to taxonomists for standard genome sequencing and annotation.</title>
        <authorList>
            <consortium name="The Broad Institute Genomics Platform"/>
            <consortium name="The Broad Institute Genome Sequencing Center for Infectious Disease"/>
            <person name="Wu L."/>
            <person name="Ma J."/>
        </authorList>
    </citation>
    <scope>NUCLEOTIDE SEQUENCE [LARGE SCALE GENOMIC DNA]</scope>
    <source>
        <strain evidence="4">YIM 94188</strain>
    </source>
</reference>
<evidence type="ECO:0000259" key="2">
    <source>
        <dbReference type="Pfam" id="PF13400"/>
    </source>
</evidence>
<organism evidence="3 4">
    <name type="scientific">Nocardioides vastitatis</name>
    <dbReference type="NCBI Taxonomy" id="2568655"/>
    <lineage>
        <taxon>Bacteria</taxon>
        <taxon>Bacillati</taxon>
        <taxon>Actinomycetota</taxon>
        <taxon>Actinomycetes</taxon>
        <taxon>Propionibacteriales</taxon>
        <taxon>Nocardioidaceae</taxon>
        <taxon>Nocardioides</taxon>
    </lineage>
</organism>
<name>A0ABW0ZEW5_9ACTN</name>
<dbReference type="Proteomes" id="UP001596072">
    <property type="component" value="Unassembled WGS sequence"/>
</dbReference>
<accession>A0ABW0ZEW5</accession>
<evidence type="ECO:0000313" key="4">
    <source>
        <dbReference type="Proteomes" id="UP001596072"/>
    </source>
</evidence>
<dbReference type="RefSeq" id="WP_136434070.1">
    <property type="nucleotide sequence ID" value="NZ_JBHSNS010000005.1"/>
</dbReference>
<evidence type="ECO:0000256" key="1">
    <source>
        <dbReference type="SAM" id="Phobius"/>
    </source>
</evidence>
<proteinExistence type="predicted"/>
<dbReference type="EMBL" id="JBHSNS010000005">
    <property type="protein sequence ID" value="MFC5729554.1"/>
    <property type="molecule type" value="Genomic_DNA"/>
</dbReference>
<feature type="transmembrane region" description="Helical" evidence="1">
    <location>
        <begin position="12"/>
        <end position="36"/>
    </location>
</feature>
<keyword evidence="4" id="KW-1185">Reference proteome</keyword>
<keyword evidence="1" id="KW-0472">Membrane</keyword>